<dbReference type="Proteomes" id="UP001374579">
    <property type="component" value="Unassembled WGS sequence"/>
</dbReference>
<dbReference type="AlphaFoldDB" id="A0AAN9G2X6"/>
<reference evidence="2 3" key="1">
    <citation type="submission" date="2024-02" db="EMBL/GenBank/DDBJ databases">
        <title>Chromosome-scale genome assembly of the rough periwinkle Littorina saxatilis.</title>
        <authorList>
            <person name="De Jode A."/>
            <person name="Faria R."/>
            <person name="Formenti G."/>
            <person name="Sims Y."/>
            <person name="Smith T.P."/>
            <person name="Tracey A."/>
            <person name="Wood J.M.D."/>
            <person name="Zagrodzka Z.B."/>
            <person name="Johannesson K."/>
            <person name="Butlin R.K."/>
            <person name="Leder E.H."/>
        </authorList>
    </citation>
    <scope>NUCLEOTIDE SEQUENCE [LARGE SCALE GENOMIC DNA]</scope>
    <source>
        <strain evidence="2">Snail1</strain>
        <tissue evidence="2">Muscle</tissue>
    </source>
</reference>
<evidence type="ECO:0000313" key="2">
    <source>
        <dbReference type="EMBL" id="KAK7093361.1"/>
    </source>
</evidence>
<comment type="caution">
    <text evidence="2">The sequence shown here is derived from an EMBL/GenBank/DDBJ whole genome shotgun (WGS) entry which is preliminary data.</text>
</comment>
<dbReference type="InterPro" id="IPR009057">
    <property type="entry name" value="Homeodomain-like_sf"/>
</dbReference>
<dbReference type="GO" id="GO:0006313">
    <property type="term" value="P:DNA transposition"/>
    <property type="evidence" value="ECO:0007669"/>
    <property type="project" value="InterPro"/>
</dbReference>
<dbReference type="SUPFAM" id="SSF46689">
    <property type="entry name" value="Homeodomain-like"/>
    <property type="match status" value="1"/>
</dbReference>
<evidence type="ECO:0000259" key="1">
    <source>
        <dbReference type="Pfam" id="PF01498"/>
    </source>
</evidence>
<feature type="domain" description="Transposase Tc1-like" evidence="1">
    <location>
        <begin position="95"/>
        <end position="135"/>
    </location>
</feature>
<name>A0AAN9G2X6_9CAEN</name>
<dbReference type="GO" id="GO:0003677">
    <property type="term" value="F:DNA binding"/>
    <property type="evidence" value="ECO:0007669"/>
    <property type="project" value="InterPro"/>
</dbReference>
<dbReference type="GO" id="GO:0015074">
    <property type="term" value="P:DNA integration"/>
    <property type="evidence" value="ECO:0007669"/>
    <property type="project" value="InterPro"/>
</dbReference>
<keyword evidence="3" id="KW-1185">Reference proteome</keyword>
<sequence>MPRTCVNDRLVAIGMLRGGMTYTDVARRFGVTRQSVALWRRRYQQNNGNVRDLPRQGRPRVTNPQQDRFIRVQHLRNRFHPATVTAKTIPGLRRICPRVVRNRLKEHGIRPRRPAVRPVLQPRHRAARLAWCRQQLRQRIV</sequence>
<dbReference type="EMBL" id="JBAMIC010000019">
    <property type="protein sequence ID" value="KAK7093361.1"/>
    <property type="molecule type" value="Genomic_DNA"/>
</dbReference>
<proteinExistence type="predicted"/>
<protein>
    <recommendedName>
        <fullName evidence="1">Transposase Tc1-like domain-containing protein</fullName>
    </recommendedName>
</protein>
<dbReference type="InterPro" id="IPR002492">
    <property type="entry name" value="Transposase_Tc1-like"/>
</dbReference>
<dbReference type="Pfam" id="PF13384">
    <property type="entry name" value="HTH_23"/>
    <property type="match status" value="1"/>
</dbReference>
<gene>
    <name evidence="2" type="ORF">V1264_007127</name>
</gene>
<evidence type="ECO:0000313" key="3">
    <source>
        <dbReference type="Proteomes" id="UP001374579"/>
    </source>
</evidence>
<dbReference type="Pfam" id="PF01498">
    <property type="entry name" value="HTH_Tnp_Tc3_2"/>
    <property type="match status" value="1"/>
</dbReference>
<accession>A0AAN9G2X6</accession>
<organism evidence="2 3">
    <name type="scientific">Littorina saxatilis</name>
    <dbReference type="NCBI Taxonomy" id="31220"/>
    <lineage>
        <taxon>Eukaryota</taxon>
        <taxon>Metazoa</taxon>
        <taxon>Spiralia</taxon>
        <taxon>Lophotrochozoa</taxon>
        <taxon>Mollusca</taxon>
        <taxon>Gastropoda</taxon>
        <taxon>Caenogastropoda</taxon>
        <taxon>Littorinimorpha</taxon>
        <taxon>Littorinoidea</taxon>
        <taxon>Littorinidae</taxon>
        <taxon>Littorina</taxon>
    </lineage>
</organism>